<dbReference type="EMBL" id="CM007902">
    <property type="protein sequence ID" value="OTG02322.1"/>
    <property type="molecule type" value="Genomic_DNA"/>
</dbReference>
<sequence length="72" mass="8547">MYTVKKSKKKINIFSISYHCSSATVRQDFFCLFKLTTNLFDFFFCHACLLQFSPQFSKILHNLRPDIRQSSE</sequence>
<evidence type="ECO:0000313" key="3">
    <source>
        <dbReference type="Proteomes" id="UP000215914"/>
    </source>
</evidence>
<reference evidence="2" key="2">
    <citation type="submission" date="2017-02" db="EMBL/GenBank/DDBJ databases">
        <title>Sunflower complete genome.</title>
        <authorList>
            <person name="Langlade N."/>
            <person name="Munos S."/>
        </authorList>
    </citation>
    <scope>NUCLEOTIDE SEQUENCE [LARGE SCALE GENOMIC DNA]</scope>
    <source>
        <tissue evidence="2">Leaves</tissue>
    </source>
</reference>
<dbReference type="Gramene" id="mRNA:HanXRQr2_Chr13g0599271">
    <property type="protein sequence ID" value="CDS:HanXRQr2_Chr13g0599271.1"/>
    <property type="gene ID" value="HanXRQr2_Chr13g0599271"/>
</dbReference>
<accession>A0A251SV17</accession>
<dbReference type="EMBL" id="MNCJ02000328">
    <property type="protein sequence ID" value="KAF5774345.1"/>
    <property type="molecule type" value="Genomic_DNA"/>
</dbReference>
<gene>
    <name evidence="2" type="ORF">HannXRQ_Chr13g0411751</name>
    <name evidence="1" type="ORF">HanXRQr2_Chr13g0599271</name>
</gene>
<reference evidence="1" key="3">
    <citation type="submission" date="2020-06" db="EMBL/GenBank/DDBJ databases">
        <title>Helianthus annuus Genome sequencing and assembly Release 2.</title>
        <authorList>
            <person name="Gouzy J."/>
            <person name="Langlade N."/>
            <person name="Munos S."/>
        </authorList>
    </citation>
    <scope>NUCLEOTIDE SEQUENCE</scope>
    <source>
        <tissue evidence="1">Leaves</tissue>
    </source>
</reference>
<keyword evidence="3" id="KW-1185">Reference proteome</keyword>
<dbReference type="AlphaFoldDB" id="A0A251SV17"/>
<evidence type="ECO:0000313" key="2">
    <source>
        <dbReference type="EMBL" id="OTG02322.1"/>
    </source>
</evidence>
<dbReference type="Proteomes" id="UP000215914">
    <property type="component" value="Chromosome 13"/>
</dbReference>
<dbReference type="InParanoid" id="A0A251SV17"/>
<proteinExistence type="predicted"/>
<name>A0A251SV17_HELAN</name>
<evidence type="ECO:0000313" key="1">
    <source>
        <dbReference type="EMBL" id="KAF5774345.1"/>
    </source>
</evidence>
<organism evidence="2 3">
    <name type="scientific">Helianthus annuus</name>
    <name type="common">Common sunflower</name>
    <dbReference type="NCBI Taxonomy" id="4232"/>
    <lineage>
        <taxon>Eukaryota</taxon>
        <taxon>Viridiplantae</taxon>
        <taxon>Streptophyta</taxon>
        <taxon>Embryophyta</taxon>
        <taxon>Tracheophyta</taxon>
        <taxon>Spermatophyta</taxon>
        <taxon>Magnoliopsida</taxon>
        <taxon>eudicotyledons</taxon>
        <taxon>Gunneridae</taxon>
        <taxon>Pentapetalae</taxon>
        <taxon>asterids</taxon>
        <taxon>campanulids</taxon>
        <taxon>Asterales</taxon>
        <taxon>Asteraceae</taxon>
        <taxon>Asteroideae</taxon>
        <taxon>Heliantheae alliance</taxon>
        <taxon>Heliantheae</taxon>
        <taxon>Helianthus</taxon>
    </lineage>
</organism>
<protein>
    <submittedName>
        <fullName evidence="2">Uncharacterized protein</fullName>
    </submittedName>
</protein>
<reference evidence="1 3" key="1">
    <citation type="journal article" date="2017" name="Nature">
        <title>The sunflower genome provides insights into oil metabolism, flowering and Asterid evolution.</title>
        <authorList>
            <person name="Badouin H."/>
            <person name="Gouzy J."/>
            <person name="Grassa C.J."/>
            <person name="Murat F."/>
            <person name="Staton S.E."/>
            <person name="Cottret L."/>
            <person name="Lelandais-Briere C."/>
            <person name="Owens G.L."/>
            <person name="Carrere S."/>
            <person name="Mayjonade B."/>
            <person name="Legrand L."/>
            <person name="Gill N."/>
            <person name="Kane N.C."/>
            <person name="Bowers J.E."/>
            <person name="Hubner S."/>
            <person name="Bellec A."/>
            <person name="Berard A."/>
            <person name="Berges H."/>
            <person name="Blanchet N."/>
            <person name="Boniface M.C."/>
            <person name="Brunel D."/>
            <person name="Catrice O."/>
            <person name="Chaidir N."/>
            <person name="Claudel C."/>
            <person name="Donnadieu C."/>
            <person name="Faraut T."/>
            <person name="Fievet G."/>
            <person name="Helmstetter N."/>
            <person name="King M."/>
            <person name="Knapp S.J."/>
            <person name="Lai Z."/>
            <person name="Le Paslier M.C."/>
            <person name="Lippi Y."/>
            <person name="Lorenzon L."/>
            <person name="Mandel J.R."/>
            <person name="Marage G."/>
            <person name="Marchand G."/>
            <person name="Marquand E."/>
            <person name="Bret-Mestries E."/>
            <person name="Morien E."/>
            <person name="Nambeesan S."/>
            <person name="Nguyen T."/>
            <person name="Pegot-Espagnet P."/>
            <person name="Pouilly N."/>
            <person name="Raftis F."/>
            <person name="Sallet E."/>
            <person name="Schiex T."/>
            <person name="Thomas J."/>
            <person name="Vandecasteele C."/>
            <person name="Vares D."/>
            <person name="Vear F."/>
            <person name="Vautrin S."/>
            <person name="Crespi M."/>
            <person name="Mangin B."/>
            <person name="Burke J.M."/>
            <person name="Salse J."/>
            <person name="Munos S."/>
            <person name="Vincourt P."/>
            <person name="Rieseberg L.H."/>
            <person name="Langlade N.B."/>
        </authorList>
    </citation>
    <scope>NUCLEOTIDE SEQUENCE [LARGE SCALE GENOMIC DNA]</scope>
    <source>
        <strain evidence="3">cv. SF193</strain>
        <tissue evidence="1">Leaves</tissue>
    </source>
</reference>